<protein>
    <recommendedName>
        <fullName evidence="9">Arginine biosynthesis bifunctional protein ArgJ</fullName>
    </recommendedName>
    <domain>
        <recommendedName>
            <fullName evidence="9">Glutamate N-acetyltransferase</fullName>
            <ecNumber evidence="9">2.3.1.35</ecNumber>
        </recommendedName>
        <alternativeName>
            <fullName evidence="9">Ornithine acetyltransferase</fullName>
            <shortName evidence="9">OATase</shortName>
        </alternativeName>
        <alternativeName>
            <fullName evidence="9">Ornithine transacetylase</fullName>
        </alternativeName>
    </domain>
    <domain>
        <recommendedName>
            <fullName evidence="9">Amino-acid acetyltransferase</fullName>
            <ecNumber evidence="9">2.3.1.1</ecNumber>
        </recommendedName>
        <alternativeName>
            <fullName evidence="9">N-acetylglutamate synthase</fullName>
            <shortName evidence="9">AGSase</shortName>
        </alternativeName>
    </domain>
    <component>
        <recommendedName>
            <fullName evidence="9">Arginine biosynthesis bifunctional protein ArgJ alpha chain</fullName>
        </recommendedName>
    </component>
    <component>
        <recommendedName>
            <fullName evidence="9">Arginine biosynthesis bifunctional protein ArgJ beta chain</fullName>
        </recommendedName>
    </component>
</protein>
<evidence type="ECO:0000256" key="4">
    <source>
        <dbReference type="ARBA" id="ARBA00022605"/>
    </source>
</evidence>
<dbReference type="NCBIfam" id="TIGR00120">
    <property type="entry name" value="ArgJ"/>
    <property type="match status" value="1"/>
</dbReference>
<dbReference type="Pfam" id="PF01960">
    <property type="entry name" value="ArgJ"/>
    <property type="match status" value="1"/>
</dbReference>
<dbReference type="AlphaFoldDB" id="A0A1F7FKU0"/>
<keyword evidence="9" id="KW-0511">Multifunctional enzyme</keyword>
<feature type="binding site" evidence="9">
    <location>
        <position position="395"/>
    </location>
    <ligand>
        <name>substrate</name>
    </ligand>
</feature>
<gene>
    <name evidence="9" type="primary">argJ</name>
    <name evidence="10" type="ORF">A2519_07355</name>
</gene>
<comment type="catalytic activity">
    <reaction evidence="9">
        <text>L-glutamate + acetyl-CoA = N-acetyl-L-glutamate + CoA + H(+)</text>
        <dbReference type="Rhea" id="RHEA:24292"/>
        <dbReference type="ChEBI" id="CHEBI:15378"/>
        <dbReference type="ChEBI" id="CHEBI:29985"/>
        <dbReference type="ChEBI" id="CHEBI:44337"/>
        <dbReference type="ChEBI" id="CHEBI:57287"/>
        <dbReference type="ChEBI" id="CHEBI:57288"/>
        <dbReference type="EC" id="2.3.1.1"/>
    </reaction>
</comment>
<feature type="site" description="Involved in the stabilization of negative charge on the oxyanion by the formation of the oxyanion hole" evidence="9">
    <location>
        <position position="115"/>
    </location>
</feature>
<sequence>MKEIKGGITAPKGFLASGIACGIKKSGKPDLALLSSVSSALYAGAFTTNRFAAAPVVWCRKILARKKAIKAVVVNSGNANACTGLTGEKNARHMAELTAKTLDCSSSEVLVSSTGVIGHQLPMYKLEKGIPDAASRLKKDNGHAFATAILTTDLVSKQCAVEIDINGSPVRIAGCCKGSGMIHPNMATMLAFVTTDAIISLETLSKVFQRGLTLSFNRITVDGDTSTNDTCIMLANGEAKNPVIKSGKYLELFSKALFHVLKELARKIVADGEGATKTVSIVVRGAKAEAEADKAARAIANSPLVKTALFGNDPNWGRILAAAGYSGVSFDPSRVELTLCGIRLVKNGQPLLFDAKTASDRLKEKEVDIVVDLHSGKAQAEMLTCDFSYDYVKINAEYHT</sequence>
<feature type="binding site" evidence="9">
    <location>
        <position position="273"/>
    </location>
    <ligand>
        <name>substrate</name>
    </ligand>
</feature>
<accession>A0A1F7FKU0</accession>
<dbReference type="EC" id="2.3.1.1" evidence="9"/>
<dbReference type="Gene3D" id="3.60.70.12">
    <property type="entry name" value="L-amino peptidase D-ALA esterase/amidase"/>
    <property type="match status" value="1"/>
</dbReference>
<dbReference type="UniPathway" id="UPA00068">
    <property type="reaction ID" value="UER00106"/>
</dbReference>
<dbReference type="GO" id="GO:0006592">
    <property type="term" value="P:ornithine biosynthetic process"/>
    <property type="evidence" value="ECO:0007669"/>
    <property type="project" value="TreeGrafter"/>
</dbReference>
<evidence type="ECO:0000256" key="9">
    <source>
        <dbReference type="HAMAP-Rule" id="MF_01106"/>
    </source>
</evidence>
<feature type="binding site" evidence="9">
    <location>
        <position position="188"/>
    </location>
    <ligand>
        <name>substrate</name>
    </ligand>
</feature>
<evidence type="ECO:0000256" key="5">
    <source>
        <dbReference type="ARBA" id="ARBA00022679"/>
    </source>
</evidence>
<evidence type="ECO:0000256" key="8">
    <source>
        <dbReference type="ARBA" id="ARBA00049439"/>
    </source>
</evidence>
<dbReference type="EMBL" id="MFYX01000010">
    <property type="protein sequence ID" value="OGK07344.1"/>
    <property type="molecule type" value="Genomic_DNA"/>
</dbReference>
<feature type="binding site" evidence="9">
    <location>
        <position position="400"/>
    </location>
    <ligand>
        <name>substrate</name>
    </ligand>
</feature>
<evidence type="ECO:0000256" key="3">
    <source>
        <dbReference type="ARBA" id="ARBA00022571"/>
    </source>
</evidence>
<dbReference type="PANTHER" id="PTHR23100:SF0">
    <property type="entry name" value="ARGININE BIOSYNTHESIS BIFUNCTIONAL PROTEIN ARGJ, MITOCHONDRIAL"/>
    <property type="match status" value="1"/>
</dbReference>
<dbReference type="Proteomes" id="UP000179243">
    <property type="component" value="Unassembled WGS sequence"/>
</dbReference>
<dbReference type="GO" id="GO:0004358">
    <property type="term" value="F:L-glutamate N-acetyltransferase activity, acting on acetyl-L-ornithine as donor"/>
    <property type="evidence" value="ECO:0007669"/>
    <property type="project" value="UniProtKB-UniRule"/>
</dbReference>
<evidence type="ECO:0000256" key="7">
    <source>
        <dbReference type="ARBA" id="ARBA00023315"/>
    </source>
</evidence>
<feature type="site" description="Cleavage; by autolysis" evidence="9">
    <location>
        <begin position="187"/>
        <end position="188"/>
    </location>
</feature>
<dbReference type="FunFam" id="3.10.20.340:FF:000001">
    <property type="entry name" value="Arginine biosynthesis bifunctional protein ArgJ, chloroplastic"/>
    <property type="match status" value="1"/>
</dbReference>
<comment type="caution">
    <text evidence="10">The sequence shown here is derived from an EMBL/GenBank/DDBJ whole genome shotgun (WGS) entry which is preliminary data.</text>
</comment>
<evidence type="ECO:0000256" key="1">
    <source>
        <dbReference type="ARBA" id="ARBA00006774"/>
    </source>
</evidence>
<dbReference type="EC" id="2.3.1.35" evidence="9"/>
<evidence type="ECO:0000256" key="6">
    <source>
        <dbReference type="ARBA" id="ARBA00022813"/>
    </source>
</evidence>
<comment type="function">
    <text evidence="9">Catalyzes two activities which are involved in the cyclic version of arginine biosynthesis: the synthesis of N-acetylglutamate from glutamate and acetyl-CoA as the acetyl donor, and of ornithine by transacetylation between N(2)-acetylornithine and glutamate.</text>
</comment>
<dbReference type="SUPFAM" id="SSF56266">
    <property type="entry name" value="DmpA/ArgJ-like"/>
    <property type="match status" value="1"/>
</dbReference>
<dbReference type="PANTHER" id="PTHR23100">
    <property type="entry name" value="ARGININE BIOSYNTHESIS BIFUNCTIONAL PROTEIN ARGJ"/>
    <property type="match status" value="1"/>
</dbReference>
<dbReference type="NCBIfam" id="NF003802">
    <property type="entry name" value="PRK05388.1"/>
    <property type="match status" value="1"/>
</dbReference>
<feature type="active site" description="Nucleophile" evidence="9">
    <location>
        <position position="188"/>
    </location>
</feature>
<comment type="subcellular location">
    <subcellularLocation>
        <location evidence="9">Cytoplasm</location>
    </subcellularLocation>
</comment>
<name>A0A1F7FKU0_UNCRA</name>
<keyword evidence="7 9" id="KW-0012">Acyltransferase</keyword>
<feature type="site" description="Involved in the stabilization of negative charge on the oxyanion by the formation of the oxyanion hole" evidence="9">
    <location>
        <position position="114"/>
    </location>
</feature>
<dbReference type="FunFam" id="3.60.70.12:FF:000001">
    <property type="entry name" value="Arginine biosynthesis bifunctional protein ArgJ, chloroplastic"/>
    <property type="match status" value="1"/>
</dbReference>
<comment type="pathway">
    <text evidence="9">Amino-acid biosynthesis; L-arginine biosynthesis; L-ornithine and N-acetyl-L-glutamate from L-glutamate and N(2)-acetyl-L-ornithine (cyclic): step 1/1.</text>
</comment>
<keyword evidence="3 9" id="KW-0055">Arginine biosynthesis</keyword>
<feature type="binding site" evidence="9">
    <location>
        <position position="177"/>
    </location>
    <ligand>
        <name>substrate</name>
    </ligand>
</feature>
<comment type="similarity">
    <text evidence="1 9">Belongs to the ArgJ family.</text>
</comment>
<evidence type="ECO:0000313" key="10">
    <source>
        <dbReference type="EMBL" id="OGK07344.1"/>
    </source>
</evidence>
<proteinExistence type="inferred from homology"/>
<evidence type="ECO:0000256" key="2">
    <source>
        <dbReference type="ARBA" id="ARBA00011475"/>
    </source>
</evidence>
<comment type="subunit">
    <text evidence="2 9">Heterotetramer of two alpha and two beta chains.</text>
</comment>
<dbReference type="GO" id="GO:0006526">
    <property type="term" value="P:L-arginine biosynthetic process"/>
    <property type="evidence" value="ECO:0007669"/>
    <property type="project" value="UniProtKB-UniRule"/>
</dbReference>
<keyword evidence="4 9" id="KW-0028">Amino-acid biosynthesis</keyword>
<comment type="catalytic activity">
    <reaction evidence="8 9">
        <text>N(2)-acetyl-L-ornithine + L-glutamate = N-acetyl-L-glutamate + L-ornithine</text>
        <dbReference type="Rhea" id="RHEA:15349"/>
        <dbReference type="ChEBI" id="CHEBI:29985"/>
        <dbReference type="ChEBI" id="CHEBI:44337"/>
        <dbReference type="ChEBI" id="CHEBI:46911"/>
        <dbReference type="ChEBI" id="CHEBI:57805"/>
        <dbReference type="EC" id="2.3.1.35"/>
    </reaction>
</comment>
<dbReference type="GO" id="GO:0004042">
    <property type="term" value="F:L-glutamate N-acetyltransferase activity"/>
    <property type="evidence" value="ECO:0007669"/>
    <property type="project" value="UniProtKB-UniRule"/>
</dbReference>
<evidence type="ECO:0000313" key="11">
    <source>
        <dbReference type="Proteomes" id="UP000179243"/>
    </source>
</evidence>
<dbReference type="GO" id="GO:0005737">
    <property type="term" value="C:cytoplasm"/>
    <property type="evidence" value="ECO:0007669"/>
    <property type="project" value="UniProtKB-SubCell"/>
</dbReference>
<comment type="pathway">
    <text evidence="9">Amino-acid biosynthesis; L-arginine biosynthesis; N(2)-acetyl-L-ornithine from L-glutamate: step 1/4.</text>
</comment>
<dbReference type="InterPro" id="IPR042195">
    <property type="entry name" value="ArgJ_beta_C"/>
</dbReference>
<reference evidence="10 11" key="1">
    <citation type="journal article" date="2016" name="Nat. Commun.">
        <title>Thousands of microbial genomes shed light on interconnected biogeochemical processes in an aquifer system.</title>
        <authorList>
            <person name="Anantharaman K."/>
            <person name="Brown C.T."/>
            <person name="Hug L.A."/>
            <person name="Sharon I."/>
            <person name="Castelle C.J."/>
            <person name="Probst A.J."/>
            <person name="Thomas B.C."/>
            <person name="Singh A."/>
            <person name="Wilkins M.J."/>
            <person name="Karaoz U."/>
            <person name="Brodie E.L."/>
            <person name="Williams K.H."/>
            <person name="Hubbard S.S."/>
            <person name="Banfield J.F."/>
        </authorList>
    </citation>
    <scope>NUCLEOTIDE SEQUENCE [LARGE SCALE GENOMIC DNA]</scope>
</reference>
<dbReference type="Gene3D" id="3.10.20.340">
    <property type="entry name" value="ArgJ beta chain, C-terminal domain"/>
    <property type="match status" value="1"/>
</dbReference>
<keyword evidence="5 9" id="KW-0808">Transferase</keyword>
<dbReference type="HAMAP" id="MF_01106">
    <property type="entry name" value="ArgJ"/>
    <property type="match status" value="1"/>
</dbReference>
<organism evidence="10 11">
    <name type="scientific">Candidatus Raymondbacteria bacterium RIFOXYD12_FULL_49_13</name>
    <dbReference type="NCBI Taxonomy" id="1817890"/>
    <lineage>
        <taxon>Bacteria</taxon>
        <taxon>Raymondiibacteriota</taxon>
    </lineage>
</organism>
<keyword evidence="6 9" id="KW-0068">Autocatalytic cleavage</keyword>
<dbReference type="InterPro" id="IPR002813">
    <property type="entry name" value="Arg_biosynth_ArgJ"/>
</dbReference>
<feature type="chain" id="PRO_5023264380" description="Arginine biosynthesis bifunctional protein ArgJ alpha chain" evidence="9">
    <location>
        <begin position="1"/>
        <end position="187"/>
    </location>
</feature>
<feature type="chain" id="PRO_5023264381" description="Arginine biosynthesis bifunctional protein ArgJ beta chain" evidence="9">
    <location>
        <begin position="188"/>
        <end position="400"/>
    </location>
</feature>
<dbReference type="InterPro" id="IPR016117">
    <property type="entry name" value="ArgJ-like_dom_sf"/>
</dbReference>
<dbReference type="CDD" id="cd02152">
    <property type="entry name" value="OAT"/>
    <property type="match status" value="1"/>
</dbReference>
<keyword evidence="9" id="KW-0963">Cytoplasm</keyword>
<feature type="binding site" evidence="9">
    <location>
        <position position="151"/>
    </location>
    <ligand>
        <name>substrate</name>
    </ligand>
</feature>